<sequence>MIKFFRRIRQNLISKGKNVKYFKYAVGEIVLVVIGILIALQVNNWNEKQKQDAEFEIVLEQFYNAVKNDTEAFNAYENRIDEQIKLIDTLLIKPESFPIELLPHILGYLAVEDINNYISETNHHISNLKYNINNPKQNELSKQITSYVNLINKKMDLGLVDRINPLFYEIGIAEPSWNFNEIVNVNGIDNYYSQDDYSTLYDLVRTSRFQVILKTLRSYKISYLSTASNYYADGLSIMKLIKTYYPNVKLLYQDVGIIGTSINGYDDVGAKSTPLIQTDIENSIWEVDLYLKKGTVKFRCRDSWNQNWGGTSFPNGTAETDGDNILIEEGNYHIVLNLSENRYEFIKVDEK</sequence>
<dbReference type="Proteomes" id="UP000590442">
    <property type="component" value="Unassembled WGS sequence"/>
</dbReference>
<keyword evidence="3" id="KW-1185">Reference proteome</keyword>
<protein>
    <submittedName>
        <fullName evidence="2">Uncharacterized protein</fullName>
    </submittedName>
</protein>
<keyword evidence="1" id="KW-0812">Transmembrane</keyword>
<gene>
    <name evidence="2" type="ORF">GGR42_002426</name>
</gene>
<accession>A0A846R3P1</accession>
<organism evidence="2 3">
    <name type="scientific">Saonia flava</name>
    <dbReference type="NCBI Taxonomy" id="523696"/>
    <lineage>
        <taxon>Bacteria</taxon>
        <taxon>Pseudomonadati</taxon>
        <taxon>Bacteroidota</taxon>
        <taxon>Flavobacteriia</taxon>
        <taxon>Flavobacteriales</taxon>
        <taxon>Flavobacteriaceae</taxon>
        <taxon>Saonia</taxon>
    </lineage>
</organism>
<keyword evidence="1" id="KW-0472">Membrane</keyword>
<dbReference type="Pfam" id="PF19578">
    <property type="entry name" value="DUF6090"/>
    <property type="match status" value="1"/>
</dbReference>
<comment type="caution">
    <text evidence="2">The sequence shown here is derived from an EMBL/GenBank/DDBJ whole genome shotgun (WGS) entry which is preliminary data.</text>
</comment>
<dbReference type="EMBL" id="JAATJJ010000001">
    <property type="protein sequence ID" value="NJB71964.1"/>
    <property type="molecule type" value="Genomic_DNA"/>
</dbReference>
<evidence type="ECO:0000313" key="3">
    <source>
        <dbReference type="Proteomes" id="UP000590442"/>
    </source>
</evidence>
<dbReference type="AlphaFoldDB" id="A0A846R3P1"/>
<feature type="transmembrane region" description="Helical" evidence="1">
    <location>
        <begin position="21"/>
        <end position="40"/>
    </location>
</feature>
<reference evidence="2 3" key="1">
    <citation type="submission" date="2020-03" db="EMBL/GenBank/DDBJ databases">
        <title>Genomic Encyclopedia of Type Strains, Phase IV (KMG-IV): sequencing the most valuable type-strain genomes for metagenomic binning, comparative biology and taxonomic classification.</title>
        <authorList>
            <person name="Goeker M."/>
        </authorList>
    </citation>
    <scope>NUCLEOTIDE SEQUENCE [LARGE SCALE GENOMIC DNA]</scope>
    <source>
        <strain evidence="2 3">DSM 29762</strain>
    </source>
</reference>
<keyword evidence="1" id="KW-1133">Transmembrane helix</keyword>
<evidence type="ECO:0000256" key="1">
    <source>
        <dbReference type="SAM" id="Phobius"/>
    </source>
</evidence>
<dbReference type="Gene3D" id="2.60.40.3620">
    <property type="match status" value="1"/>
</dbReference>
<name>A0A846R3P1_9FLAO</name>
<proteinExistence type="predicted"/>
<evidence type="ECO:0000313" key="2">
    <source>
        <dbReference type="EMBL" id="NJB71964.1"/>
    </source>
</evidence>
<dbReference type="RefSeq" id="WP_167959103.1">
    <property type="nucleotide sequence ID" value="NZ_JAATJJ010000001.1"/>
</dbReference>
<dbReference type="InterPro" id="IPR045749">
    <property type="entry name" value="DUF6090"/>
</dbReference>